<reference evidence="1 2" key="1">
    <citation type="journal article" date="2023" name="Science">
        <title>Complex scaffold remodeling in plant triterpene biosynthesis.</title>
        <authorList>
            <person name="De La Pena R."/>
            <person name="Hodgson H."/>
            <person name="Liu J.C."/>
            <person name="Stephenson M.J."/>
            <person name="Martin A.C."/>
            <person name="Owen C."/>
            <person name="Harkess A."/>
            <person name="Leebens-Mack J."/>
            <person name="Jimenez L.E."/>
            <person name="Osbourn A."/>
            <person name="Sattely E.S."/>
        </authorList>
    </citation>
    <scope>NUCLEOTIDE SEQUENCE [LARGE SCALE GENOMIC DNA]</scope>
    <source>
        <strain evidence="2">cv. JPN11</strain>
        <tissue evidence="1">Leaf</tissue>
    </source>
</reference>
<keyword evidence="2" id="KW-1185">Reference proteome</keyword>
<organism evidence="1 2">
    <name type="scientific">Melia azedarach</name>
    <name type="common">Chinaberry tree</name>
    <dbReference type="NCBI Taxonomy" id="155640"/>
    <lineage>
        <taxon>Eukaryota</taxon>
        <taxon>Viridiplantae</taxon>
        <taxon>Streptophyta</taxon>
        <taxon>Embryophyta</taxon>
        <taxon>Tracheophyta</taxon>
        <taxon>Spermatophyta</taxon>
        <taxon>Magnoliopsida</taxon>
        <taxon>eudicotyledons</taxon>
        <taxon>Gunneridae</taxon>
        <taxon>Pentapetalae</taxon>
        <taxon>rosids</taxon>
        <taxon>malvids</taxon>
        <taxon>Sapindales</taxon>
        <taxon>Meliaceae</taxon>
        <taxon>Melia</taxon>
    </lineage>
</organism>
<evidence type="ECO:0000313" key="2">
    <source>
        <dbReference type="Proteomes" id="UP001164539"/>
    </source>
</evidence>
<dbReference type="Proteomes" id="UP001164539">
    <property type="component" value="Chromosome 8"/>
</dbReference>
<comment type="caution">
    <text evidence="1">The sequence shown here is derived from an EMBL/GenBank/DDBJ whole genome shotgun (WGS) entry which is preliminary data.</text>
</comment>
<sequence length="457" mass="53086">MSNSSRSDSESVFDVEELLQIETRCRELRKEKNMLRESQSQSFELIKRLEIHVKSLSEARNEDKEHIQKLERELMNCSQEIDYLQDQLNARNEEVYCLREHVHNLELKLVDMENVHDKVGQLEEELKRSHSERLLLIEELQSKEEELQNSALCIEKLDESISSSALDSQCEIESLKLDIMTLEQTCVESKKLQKENFQEKAKMSSLIKELEVRIKDAQEIIESLDKENNELKEKLDTSEINGCVFCQKIEEWMVKENGKQLDVQSFVSELERNLSVSKEKSSCGKVFAALLPKLAVVVAPDADLNKKIESMSLQICEYELLVKHLKEELRMEKFKAKEESDDLAQEMAELRYQMTGLLEEERKRRACVEQASLQRIAELEAQIEKRWNDKCVALGRHLHEAVGSGCIRNYGFALIGNCDGVLIYIGFPDVCAGRELQGNRTHWNGFYILFHHLHIFF</sequence>
<accession>A0ACC1XP16</accession>
<protein>
    <submittedName>
        <fullName evidence="1">Myosin heavy chain-related, putative isoform 1</fullName>
    </submittedName>
</protein>
<gene>
    <name evidence="1" type="ORF">OWV82_015275</name>
</gene>
<name>A0ACC1XP16_MELAZ</name>
<proteinExistence type="predicted"/>
<evidence type="ECO:0000313" key="1">
    <source>
        <dbReference type="EMBL" id="KAJ4713140.1"/>
    </source>
</evidence>
<dbReference type="EMBL" id="CM051401">
    <property type="protein sequence ID" value="KAJ4713140.1"/>
    <property type="molecule type" value="Genomic_DNA"/>
</dbReference>